<dbReference type="SMART" id="SM00387">
    <property type="entry name" value="HATPase_c"/>
    <property type="match status" value="1"/>
</dbReference>
<evidence type="ECO:0000259" key="13">
    <source>
        <dbReference type="PROSITE" id="PS50109"/>
    </source>
</evidence>
<keyword evidence="8 14" id="KW-0418">Kinase</keyword>
<dbReference type="EC" id="2.7.13.3" evidence="3"/>
<feature type="domain" description="Histidine kinase" evidence="13">
    <location>
        <begin position="577"/>
        <end position="804"/>
    </location>
</feature>
<dbReference type="GO" id="GO:0004673">
    <property type="term" value="F:protein histidine kinase activity"/>
    <property type="evidence" value="ECO:0007669"/>
    <property type="project" value="UniProtKB-EC"/>
</dbReference>
<evidence type="ECO:0000256" key="11">
    <source>
        <dbReference type="ARBA" id="ARBA00023136"/>
    </source>
</evidence>
<dbReference type="KEGG" id="palb:EJC50_07715"/>
<dbReference type="SUPFAM" id="SSF55874">
    <property type="entry name" value="ATPase domain of HSP90 chaperone/DNA topoisomerase II/histidine kinase"/>
    <property type="match status" value="1"/>
</dbReference>
<evidence type="ECO:0000256" key="4">
    <source>
        <dbReference type="ARBA" id="ARBA00022475"/>
    </source>
</evidence>
<keyword evidence="9" id="KW-0067">ATP-binding</keyword>
<sequence>MGEVFDDSGNRSENYMATQKYNRLGSFVDSFNNTANDFTIEIIANNQKAPFNHFIDDELHNLFDLKIKGEIIEGKFYGQLFAPNGDLELLKECNLDFKNGIDVTSGITNPVGNYCGPIKLELCHYEKNARNSGLTSEQIELLNSRIDYIGGLKVYRDNVRILPYGDPENDFLNLEQSRSKNAGRYLFSHRNLFGKIELTSENNPFLEDKSSREGLIENNQYHYFVKVLQNLLFTVAVDYVTSSRKSSKGLRDTYLAYNNLQHQLKEEKNATLLREEAESKEEVKQLKLAFKEKQKQFYKIKNERLTFNLPKLPSTLTYDMIQGAYTDYLSRKASFTEQLDYNKKLLTVEINPRIQPSMDEEDILEVMTHNQEVSSFIITAELDFDNNCDKFQSDYKNLLLHWENKFYDTLNLNFKNFIADNETRLNKLNQRVISLRNKSICTINEANESDTDRDQYSIEIINRIGQLKSQTLLRCEEKLKGITDLLTGVNFKIEGLKKTEVHNIEISELKAQYTIIEDKIQLYESEELPVIREQYKLEINDLIVQFAETILSEHQTKSYNETDKIIGILKEENTKLLRENEILTDLANIGMAAEIVNHEFNQLMTNVEDGISNIKNANLSSIQNYWVKQIEAGFRAISTKHSQLSPMYRSNHLSRRRINVRNLINDILNFFSSRLNQAHIRVDNKIEDDYFLLLSTSKIYPVISNLIDNSIYWMLNKNDRVILFRSNSDKNTIYLEDSGPGISSRDADKIFNPFFTKRTGGRGLGLTIVKKVLESQKHQITLIEDRKDKHLDGACFEITFDEKARVNQ</sequence>
<dbReference type="InterPro" id="IPR050398">
    <property type="entry name" value="HssS/ArlS-like"/>
</dbReference>
<dbReference type="OrthoDB" id="9816482at2"/>
<evidence type="ECO:0000256" key="1">
    <source>
        <dbReference type="ARBA" id="ARBA00000085"/>
    </source>
</evidence>
<dbReference type="PROSITE" id="PS50109">
    <property type="entry name" value="HIS_KIN"/>
    <property type="match status" value="1"/>
</dbReference>
<evidence type="ECO:0000256" key="5">
    <source>
        <dbReference type="ARBA" id="ARBA00022553"/>
    </source>
</evidence>
<dbReference type="GO" id="GO:0005524">
    <property type="term" value="F:ATP binding"/>
    <property type="evidence" value="ECO:0007669"/>
    <property type="project" value="UniProtKB-KW"/>
</dbReference>
<dbReference type="Gene3D" id="3.30.565.10">
    <property type="entry name" value="Histidine kinase-like ATPase, C-terminal domain"/>
    <property type="match status" value="1"/>
</dbReference>
<dbReference type="PANTHER" id="PTHR45528:SF1">
    <property type="entry name" value="SENSOR HISTIDINE KINASE CPXA"/>
    <property type="match status" value="1"/>
</dbReference>
<evidence type="ECO:0000256" key="2">
    <source>
        <dbReference type="ARBA" id="ARBA00004651"/>
    </source>
</evidence>
<keyword evidence="11" id="KW-0472">Membrane</keyword>
<evidence type="ECO:0000256" key="3">
    <source>
        <dbReference type="ARBA" id="ARBA00012438"/>
    </source>
</evidence>
<keyword evidence="15" id="KW-1185">Reference proteome</keyword>
<organism evidence="14 15">
    <name type="scientific">Paenibacillus albus</name>
    <dbReference type="NCBI Taxonomy" id="2495582"/>
    <lineage>
        <taxon>Bacteria</taxon>
        <taxon>Bacillati</taxon>
        <taxon>Bacillota</taxon>
        <taxon>Bacilli</taxon>
        <taxon>Bacillales</taxon>
        <taxon>Paenibacillaceae</taxon>
        <taxon>Paenibacillus</taxon>
    </lineage>
</organism>
<dbReference type="PRINTS" id="PR00344">
    <property type="entry name" value="BCTRLSENSOR"/>
</dbReference>
<feature type="coiled-coil region" evidence="12">
    <location>
        <begin position="269"/>
        <end position="296"/>
    </location>
</feature>
<comment type="subcellular location">
    <subcellularLocation>
        <location evidence="2">Cell membrane</location>
        <topology evidence="2">Multi-pass membrane protein</topology>
    </subcellularLocation>
</comment>
<evidence type="ECO:0000313" key="15">
    <source>
        <dbReference type="Proteomes" id="UP000272528"/>
    </source>
</evidence>
<proteinExistence type="predicted"/>
<dbReference type="Pfam" id="PF19191">
    <property type="entry name" value="HEF_HK"/>
    <property type="match status" value="1"/>
</dbReference>
<dbReference type="InterPro" id="IPR004358">
    <property type="entry name" value="Sig_transdc_His_kin-like_C"/>
</dbReference>
<evidence type="ECO:0000256" key="7">
    <source>
        <dbReference type="ARBA" id="ARBA00022741"/>
    </source>
</evidence>
<gene>
    <name evidence="14" type="ORF">EJC50_07715</name>
</gene>
<evidence type="ECO:0000256" key="8">
    <source>
        <dbReference type="ARBA" id="ARBA00022777"/>
    </source>
</evidence>
<comment type="catalytic activity">
    <reaction evidence="1">
        <text>ATP + protein L-histidine = ADP + protein N-phospho-L-histidine.</text>
        <dbReference type="EC" id="2.7.13.3"/>
    </reaction>
</comment>
<evidence type="ECO:0000256" key="6">
    <source>
        <dbReference type="ARBA" id="ARBA00022679"/>
    </source>
</evidence>
<dbReference type="PANTHER" id="PTHR45528">
    <property type="entry name" value="SENSOR HISTIDINE KINASE CPXA"/>
    <property type="match status" value="1"/>
</dbReference>
<protein>
    <recommendedName>
        <fullName evidence="3">histidine kinase</fullName>
        <ecNumber evidence="3">2.7.13.3</ecNumber>
    </recommendedName>
</protein>
<dbReference type="InterPro" id="IPR036890">
    <property type="entry name" value="HATPase_C_sf"/>
</dbReference>
<dbReference type="InterPro" id="IPR043836">
    <property type="entry name" value="DHp"/>
</dbReference>
<dbReference type="AlphaFoldDB" id="A0A3S9A1C0"/>
<keyword evidence="4" id="KW-1003">Cell membrane</keyword>
<evidence type="ECO:0000256" key="10">
    <source>
        <dbReference type="ARBA" id="ARBA00023012"/>
    </source>
</evidence>
<keyword evidence="10" id="KW-0902">Two-component regulatory system</keyword>
<keyword evidence="12" id="KW-0175">Coiled coil</keyword>
<reference evidence="15" key="1">
    <citation type="submission" date="2018-12" db="EMBL/GenBank/DDBJ databases">
        <title>Genome sequence of Peanibacillus sp.</title>
        <authorList>
            <person name="Subramani G."/>
            <person name="Srinivasan S."/>
            <person name="Kim M.K."/>
        </authorList>
    </citation>
    <scope>NUCLEOTIDE SEQUENCE [LARGE SCALE GENOMIC DNA]</scope>
    <source>
        <strain evidence="15">18JY67-1</strain>
    </source>
</reference>
<dbReference type="GO" id="GO:0000160">
    <property type="term" value="P:phosphorelay signal transduction system"/>
    <property type="evidence" value="ECO:0007669"/>
    <property type="project" value="UniProtKB-KW"/>
</dbReference>
<dbReference type="Proteomes" id="UP000272528">
    <property type="component" value="Chromosome"/>
</dbReference>
<accession>A0A3S9A1C0</accession>
<keyword evidence="5" id="KW-0597">Phosphoprotein</keyword>
<dbReference type="GO" id="GO:0005886">
    <property type="term" value="C:plasma membrane"/>
    <property type="evidence" value="ECO:0007669"/>
    <property type="project" value="UniProtKB-SubCell"/>
</dbReference>
<name>A0A3S9A1C0_9BACL</name>
<dbReference type="InterPro" id="IPR005467">
    <property type="entry name" value="His_kinase_dom"/>
</dbReference>
<dbReference type="EMBL" id="CP034437">
    <property type="protein sequence ID" value="AZN39563.1"/>
    <property type="molecule type" value="Genomic_DNA"/>
</dbReference>
<dbReference type="InterPro" id="IPR003594">
    <property type="entry name" value="HATPase_dom"/>
</dbReference>
<evidence type="ECO:0000256" key="12">
    <source>
        <dbReference type="SAM" id="Coils"/>
    </source>
</evidence>
<keyword evidence="7" id="KW-0547">Nucleotide-binding</keyword>
<evidence type="ECO:0000313" key="14">
    <source>
        <dbReference type="EMBL" id="AZN39563.1"/>
    </source>
</evidence>
<keyword evidence="6" id="KW-0808">Transferase</keyword>
<dbReference type="Pfam" id="PF02518">
    <property type="entry name" value="HATPase_c"/>
    <property type="match status" value="1"/>
</dbReference>
<evidence type="ECO:0000256" key="9">
    <source>
        <dbReference type="ARBA" id="ARBA00022840"/>
    </source>
</evidence>